<reference evidence="2" key="1">
    <citation type="submission" date="2014-09" db="EMBL/GenBank/DDBJ databases">
        <authorList>
            <person name="Magalhaes I.L.F."/>
            <person name="Oliveira U."/>
            <person name="Santos F.R."/>
            <person name="Vidigal T.H.D.A."/>
            <person name="Brescovit A.D."/>
            <person name="Santos A.J."/>
        </authorList>
    </citation>
    <scope>NUCLEOTIDE SEQUENCE</scope>
    <source>
        <tissue evidence="2">Shoot tissue taken approximately 20 cm above the soil surface</tissue>
    </source>
</reference>
<evidence type="ECO:0008006" key="3">
    <source>
        <dbReference type="Google" id="ProtNLM"/>
    </source>
</evidence>
<evidence type="ECO:0000313" key="2">
    <source>
        <dbReference type="EMBL" id="JAD86060.1"/>
    </source>
</evidence>
<feature type="chain" id="PRO_5002043684" description="Secreted protein" evidence="1">
    <location>
        <begin position="24"/>
        <end position="72"/>
    </location>
</feature>
<feature type="signal peptide" evidence="1">
    <location>
        <begin position="1"/>
        <end position="23"/>
    </location>
</feature>
<accession>A0A0A9DK81</accession>
<keyword evidence="1" id="KW-0732">Signal</keyword>
<evidence type="ECO:0000256" key="1">
    <source>
        <dbReference type="SAM" id="SignalP"/>
    </source>
</evidence>
<dbReference type="EMBL" id="GBRH01211835">
    <property type="protein sequence ID" value="JAD86060.1"/>
    <property type="molecule type" value="Transcribed_RNA"/>
</dbReference>
<name>A0A0A9DK81_ARUDO</name>
<dbReference type="AlphaFoldDB" id="A0A0A9DK81"/>
<protein>
    <recommendedName>
        <fullName evidence="3">Secreted protein</fullName>
    </recommendedName>
</protein>
<organism evidence="2">
    <name type="scientific">Arundo donax</name>
    <name type="common">Giant reed</name>
    <name type="synonym">Donax arundinaceus</name>
    <dbReference type="NCBI Taxonomy" id="35708"/>
    <lineage>
        <taxon>Eukaryota</taxon>
        <taxon>Viridiplantae</taxon>
        <taxon>Streptophyta</taxon>
        <taxon>Embryophyta</taxon>
        <taxon>Tracheophyta</taxon>
        <taxon>Spermatophyta</taxon>
        <taxon>Magnoliopsida</taxon>
        <taxon>Liliopsida</taxon>
        <taxon>Poales</taxon>
        <taxon>Poaceae</taxon>
        <taxon>PACMAD clade</taxon>
        <taxon>Arundinoideae</taxon>
        <taxon>Arundineae</taxon>
        <taxon>Arundo</taxon>
    </lineage>
</organism>
<reference evidence="2" key="2">
    <citation type="journal article" date="2015" name="Data Brief">
        <title>Shoot transcriptome of the giant reed, Arundo donax.</title>
        <authorList>
            <person name="Barrero R.A."/>
            <person name="Guerrero F.D."/>
            <person name="Moolhuijzen P."/>
            <person name="Goolsby J.A."/>
            <person name="Tidwell J."/>
            <person name="Bellgard S.E."/>
            <person name="Bellgard M.I."/>
        </authorList>
    </citation>
    <scope>NUCLEOTIDE SEQUENCE</scope>
    <source>
        <tissue evidence="2">Shoot tissue taken approximately 20 cm above the soil surface</tissue>
    </source>
</reference>
<sequence>MPCPAIFFLGLSTLWGLLSSSSSSPWMERRRILLYDVPAYCPPSRLTKLHSKDLDIMTSRSMSWTRHVSTFQ</sequence>
<proteinExistence type="predicted"/>